<evidence type="ECO:0000256" key="5">
    <source>
        <dbReference type="ARBA" id="ARBA00022723"/>
    </source>
</evidence>
<feature type="domain" description="Cytochrome c" evidence="14">
    <location>
        <begin position="605"/>
        <end position="684"/>
    </location>
</feature>
<evidence type="ECO:0000259" key="14">
    <source>
        <dbReference type="PROSITE" id="PS51007"/>
    </source>
</evidence>
<evidence type="ECO:0000256" key="10">
    <source>
        <dbReference type="ARBA" id="ARBA00023004"/>
    </source>
</evidence>
<evidence type="ECO:0000256" key="12">
    <source>
        <dbReference type="PROSITE-ProRule" id="PRU00433"/>
    </source>
</evidence>
<dbReference type="Gene3D" id="2.140.10.10">
    <property type="entry name" value="Quinoprotein alcohol dehydrogenase-like superfamily"/>
    <property type="match status" value="1"/>
</dbReference>
<accession>A0ABU8RQ53</accession>
<dbReference type="InterPro" id="IPR011047">
    <property type="entry name" value="Quinoprotein_ADH-like_sf"/>
</dbReference>
<dbReference type="InterPro" id="IPR009056">
    <property type="entry name" value="Cyt_c-like_dom"/>
</dbReference>
<proteinExistence type="inferred from homology"/>
<keyword evidence="5 12" id="KW-0479">Metal-binding</keyword>
<dbReference type="InterPro" id="IPR002372">
    <property type="entry name" value="PQQ_rpt_dom"/>
</dbReference>
<dbReference type="EMBL" id="JBBHJZ010000001">
    <property type="protein sequence ID" value="MEJ5975091.1"/>
    <property type="molecule type" value="Genomic_DNA"/>
</dbReference>
<evidence type="ECO:0000256" key="11">
    <source>
        <dbReference type="ARBA" id="ARBA00023157"/>
    </source>
</evidence>
<dbReference type="GO" id="GO:0016491">
    <property type="term" value="F:oxidoreductase activity"/>
    <property type="evidence" value="ECO:0007669"/>
    <property type="project" value="UniProtKB-KW"/>
</dbReference>
<comment type="cofactor">
    <cofactor evidence="2">
        <name>pyrroloquinoline quinone</name>
        <dbReference type="ChEBI" id="CHEBI:58442"/>
    </cofactor>
</comment>
<dbReference type="InterPro" id="IPR017512">
    <property type="entry name" value="PQQ_MeOH/EtOH_DH"/>
</dbReference>
<evidence type="ECO:0000256" key="4">
    <source>
        <dbReference type="ARBA" id="ARBA00022617"/>
    </source>
</evidence>
<dbReference type="NCBIfam" id="TIGR03075">
    <property type="entry name" value="PQQ_enz_alc_DH"/>
    <property type="match status" value="1"/>
</dbReference>
<evidence type="ECO:0000256" key="3">
    <source>
        <dbReference type="ARBA" id="ARBA00008156"/>
    </source>
</evidence>
<dbReference type="RefSeq" id="WP_339585064.1">
    <property type="nucleotide sequence ID" value="NZ_JBBHJZ010000001.1"/>
</dbReference>
<dbReference type="Pfam" id="PF13442">
    <property type="entry name" value="Cytochrome_CBB3"/>
    <property type="match status" value="1"/>
</dbReference>
<evidence type="ECO:0000256" key="13">
    <source>
        <dbReference type="SAM" id="SignalP"/>
    </source>
</evidence>
<organism evidence="15 16">
    <name type="scientific">Novosphingobium anseongense</name>
    <dbReference type="NCBI Taxonomy" id="3133436"/>
    <lineage>
        <taxon>Bacteria</taxon>
        <taxon>Pseudomonadati</taxon>
        <taxon>Pseudomonadota</taxon>
        <taxon>Alphaproteobacteria</taxon>
        <taxon>Sphingomonadales</taxon>
        <taxon>Sphingomonadaceae</taxon>
        <taxon>Novosphingobium</taxon>
    </lineage>
</organism>
<gene>
    <name evidence="15" type="ORF">WG901_00460</name>
</gene>
<feature type="chain" id="PRO_5047103118" evidence="13">
    <location>
        <begin position="26"/>
        <end position="806"/>
    </location>
</feature>
<dbReference type="SUPFAM" id="SSF46626">
    <property type="entry name" value="Cytochrome c"/>
    <property type="match status" value="1"/>
</dbReference>
<dbReference type="InterPro" id="IPR036909">
    <property type="entry name" value="Cyt_c-like_dom_sf"/>
</dbReference>
<evidence type="ECO:0000256" key="1">
    <source>
        <dbReference type="ARBA" id="ARBA00001913"/>
    </source>
</evidence>
<keyword evidence="11" id="KW-1015">Disulfide bond</keyword>
<keyword evidence="4 12" id="KW-0349">Heme</keyword>
<evidence type="ECO:0000256" key="9">
    <source>
        <dbReference type="ARBA" id="ARBA00023002"/>
    </source>
</evidence>
<dbReference type="Proteomes" id="UP001361239">
    <property type="component" value="Unassembled WGS sequence"/>
</dbReference>
<comment type="caution">
    <text evidence="15">The sequence shown here is derived from an EMBL/GenBank/DDBJ whole genome shotgun (WGS) entry which is preliminary data.</text>
</comment>
<comment type="similarity">
    <text evidence="3">Belongs to the bacterial PQQ dehydrogenase family.</text>
</comment>
<evidence type="ECO:0000256" key="2">
    <source>
        <dbReference type="ARBA" id="ARBA00001931"/>
    </source>
</evidence>
<dbReference type="Pfam" id="PF01011">
    <property type="entry name" value="PQQ"/>
    <property type="match status" value="2"/>
</dbReference>
<dbReference type="EC" id="1.1.2.-" evidence="15"/>
<comment type="cofactor">
    <cofactor evidence="1">
        <name>Ca(2+)</name>
        <dbReference type="ChEBI" id="CHEBI:29108"/>
    </cofactor>
</comment>
<dbReference type="SMART" id="SM00564">
    <property type="entry name" value="PQQ"/>
    <property type="match status" value="5"/>
</dbReference>
<feature type="signal peptide" evidence="13">
    <location>
        <begin position="1"/>
        <end position="25"/>
    </location>
</feature>
<evidence type="ECO:0000256" key="6">
    <source>
        <dbReference type="ARBA" id="ARBA00022729"/>
    </source>
</evidence>
<dbReference type="PANTHER" id="PTHR32303">
    <property type="entry name" value="QUINOPROTEIN ALCOHOL DEHYDROGENASE (CYTOCHROME C)"/>
    <property type="match status" value="1"/>
</dbReference>
<evidence type="ECO:0000256" key="7">
    <source>
        <dbReference type="ARBA" id="ARBA00022837"/>
    </source>
</evidence>
<evidence type="ECO:0000313" key="16">
    <source>
        <dbReference type="Proteomes" id="UP001361239"/>
    </source>
</evidence>
<keyword evidence="9 15" id="KW-0560">Oxidoreductase</keyword>
<dbReference type="PROSITE" id="PS51007">
    <property type="entry name" value="CYTC"/>
    <property type="match status" value="1"/>
</dbReference>
<sequence length="806" mass="86455">MPSTFVRNVLALACAALAVGGCHRAAQPIEEAMVANGDEWPSWGRTGHETHYSPLDEIDADNVGDLKLAWHFDLEPGYTPTTPLMAEGKVFITTGHSLIRALDAVSGKELWQYDAGTRARATSPLDMSWGNKGIAYSEGRVFLGTSDGYVVALDAKTGKETWKAQDFPTDDLRTISGAPRVYDGKVIIGHGGADISPLEGFVSAYDAKTGKLAWRFYTVPGDHDDATNRKAQEVMRKTWPSGWKNPDGTRRGGGGTMWNAFSYDPELNLIFLGVGNGYPYNQNLRSPGGGDNLFLSSVVAVNANTGEYVWHYQVCPAEQWDCTATTDMTLAELEIDGKPRKVLMQAPKNGFFYVIDRKTGQFISAEKIAKVTWADRIDQKTGRPVENPGIRYNGKPGLFEMWPGPTGAHSWQPQAYSPLTGLVYVPVIEQGAVIGDMAPGEKGLSAGMGVTLLPEAGLKEGAHAWLRAWNPVTQKLAWQKELPGSWPAGVMTSAGGLVFQGRMDGKFVAYDAKNGAEVWSFDAQAPIVGAPITWRMNGKQYVTVITGAGGQGAGMQSLGNQELNTDYRLPRRVLTFALGGTDTLPKLDWPEPTPPVDPEFKPDTARAQAGAILFGTRACLVCHGWNAVASGAAPDLRLSPVILDAAAFRTIVKEGGLKLNGMPQFPDFSDQELETLRFFLRTRASTFQAERAAMIAKRAAAGGSNAKAADYAGKWNIVVQSPVGATPAVLELVASGDTLRGKVSAEQGTVDVSGKVEKGRATFSGKASMPMPITVGYDLTLKDGKLIGESSNGPFGTFPVTGTKAP</sequence>
<dbReference type="SUPFAM" id="SSF50998">
    <property type="entry name" value="Quinoprotein alcohol dehydrogenase-like"/>
    <property type="match status" value="1"/>
</dbReference>
<keyword evidence="10 12" id="KW-0408">Iron</keyword>
<evidence type="ECO:0000256" key="8">
    <source>
        <dbReference type="ARBA" id="ARBA00022891"/>
    </source>
</evidence>
<evidence type="ECO:0000313" key="15">
    <source>
        <dbReference type="EMBL" id="MEJ5975091.1"/>
    </source>
</evidence>
<keyword evidence="16" id="KW-1185">Reference proteome</keyword>
<keyword evidence="8" id="KW-0634">PQQ</keyword>
<dbReference type="InterPro" id="IPR018391">
    <property type="entry name" value="PQQ_b-propeller_rpt"/>
</dbReference>
<name>A0ABU8RQ53_9SPHN</name>
<dbReference type="Gene3D" id="1.10.760.10">
    <property type="entry name" value="Cytochrome c-like domain"/>
    <property type="match status" value="1"/>
</dbReference>
<keyword evidence="7" id="KW-0106">Calcium</keyword>
<protein>
    <submittedName>
        <fullName evidence="15">PQQ-dependent dehydrogenase, methanol/ethanol family</fullName>
        <ecNumber evidence="15">1.1.2.-</ecNumber>
    </submittedName>
</protein>
<dbReference type="PROSITE" id="PS51257">
    <property type="entry name" value="PROKAR_LIPOPROTEIN"/>
    <property type="match status" value="1"/>
</dbReference>
<keyword evidence="6 13" id="KW-0732">Signal</keyword>
<reference evidence="15 16" key="1">
    <citation type="submission" date="2024-03" db="EMBL/GenBank/DDBJ databases">
        <authorList>
            <person name="Jo J.-H."/>
        </authorList>
    </citation>
    <scope>NUCLEOTIDE SEQUENCE [LARGE SCALE GENOMIC DNA]</scope>
    <source>
        <strain evidence="15 16">PS1R-30</strain>
    </source>
</reference>